<dbReference type="SUPFAM" id="SSF110849">
    <property type="entry name" value="ParB/Sulfiredoxin"/>
    <property type="match status" value="1"/>
</dbReference>
<dbReference type="PANTHER" id="PTHR33375:SF1">
    <property type="entry name" value="CHROMOSOME-PARTITIONING PROTEIN PARB-RELATED"/>
    <property type="match status" value="1"/>
</dbReference>
<comment type="similarity">
    <text evidence="1">Belongs to the ParB family.</text>
</comment>
<dbReference type="Proteomes" id="UP001320843">
    <property type="component" value="Unassembled WGS sequence"/>
</dbReference>
<evidence type="ECO:0000313" key="6">
    <source>
        <dbReference type="Proteomes" id="UP001320843"/>
    </source>
</evidence>
<evidence type="ECO:0000256" key="1">
    <source>
        <dbReference type="ARBA" id="ARBA00006295"/>
    </source>
</evidence>
<dbReference type="PANTHER" id="PTHR33375">
    <property type="entry name" value="CHROMOSOME-PARTITIONING PROTEIN PARB-RELATED"/>
    <property type="match status" value="1"/>
</dbReference>
<evidence type="ECO:0000256" key="2">
    <source>
        <dbReference type="ARBA" id="ARBA00022829"/>
    </source>
</evidence>
<dbReference type="InterPro" id="IPR050336">
    <property type="entry name" value="Chromosome_partition/occlusion"/>
</dbReference>
<evidence type="ECO:0000256" key="3">
    <source>
        <dbReference type="SAM" id="MobiDB-lite"/>
    </source>
</evidence>
<dbReference type="RefSeq" id="WP_267122644.1">
    <property type="nucleotide sequence ID" value="NZ_JANFWR010000010.1"/>
</dbReference>
<accession>A0ABT3DUT3</accession>
<feature type="region of interest" description="Disordered" evidence="3">
    <location>
        <begin position="359"/>
        <end position="385"/>
    </location>
</feature>
<name>A0ABT3DUT3_9XANT</name>
<sequence length="578" mass="62521">MNAITESNPSSLMSLPIEQVRVKPGHNPRRRFVKAEHDELCATIRDDGLIHPIAVRKVDGGFEIIAGERRWRAMLDLGRQFIDAKVFDCSEVDARRMSRVENLKRSDLTVPEEAYLAQDQVDDCEGDYDMAARALGWSLSKLRHRLQLLHASTSVMDALMEGQILVGHAELLSTLPVEQQDKTLPKVIEHKATINQLKEQLQGFSLSLEQAKFDKAGCNDCPHNSSQQSSLFAEHINAARCTNAGCFGNKTAAWIEQRRDELKDEYAMVELRTEVLPGKTIPLVMHGAAGVGRDQFDACRSCAFRSCIIDNRVGNTTGNVDGPLCANATCNSEKVASYQASVAPAPQVAEACTNAGAGQPQVASAKKPPVPTKAGSKPASKQAAADVPKAAKEEYQAIVRRAAASHVAADPRILLSLAVHGLFKMGKGWGALTDKHLPVAAQGKRDDASTINVLMKLDKEQLQAALVNMSSLLLASSDGSLSDRLSINRTVVKLFGVDLAPFVQVTESFLKNHTVPAIHVLLDESGFSAWLKAQFDGEKKLRALLAQGKSGLIAGVLASGFDFTSYVPSGATAELRSK</sequence>
<feature type="domain" description="ParB-like N-terminal" evidence="4">
    <location>
        <begin position="13"/>
        <end position="103"/>
    </location>
</feature>
<reference evidence="5 6" key="1">
    <citation type="submission" date="2022-06" db="EMBL/GenBank/DDBJ databases">
        <title>Dynamics of rice microbiomes reveals core vertical transmitted seed endophytes.</title>
        <authorList>
            <person name="Liao K."/>
            <person name="Zhang X."/>
        </authorList>
    </citation>
    <scope>NUCLEOTIDE SEQUENCE [LARGE SCALE GENOMIC DNA]</scope>
    <source>
        <strain evidence="5 6">YT10-10-1</strain>
    </source>
</reference>
<dbReference type="Pfam" id="PF17762">
    <property type="entry name" value="HTH_ParB"/>
    <property type="match status" value="1"/>
</dbReference>
<dbReference type="InterPro" id="IPR003115">
    <property type="entry name" value="ParB_N"/>
</dbReference>
<evidence type="ECO:0000313" key="5">
    <source>
        <dbReference type="EMBL" id="MCW0399237.1"/>
    </source>
</evidence>
<dbReference type="Pfam" id="PF02195">
    <property type="entry name" value="ParB_N"/>
    <property type="match status" value="1"/>
</dbReference>
<comment type="caution">
    <text evidence="5">The sequence shown here is derived from an EMBL/GenBank/DDBJ whole genome shotgun (WGS) entry which is preliminary data.</text>
</comment>
<proteinExistence type="inferred from homology"/>
<protein>
    <submittedName>
        <fullName evidence="5">Nucleoid occlusion protein</fullName>
    </submittedName>
</protein>
<dbReference type="EMBL" id="JANFWR010000010">
    <property type="protein sequence ID" value="MCW0399237.1"/>
    <property type="molecule type" value="Genomic_DNA"/>
</dbReference>
<evidence type="ECO:0000259" key="4">
    <source>
        <dbReference type="SMART" id="SM00470"/>
    </source>
</evidence>
<dbReference type="NCBIfam" id="TIGR03734">
    <property type="entry name" value="PRTRC_parB"/>
    <property type="match status" value="1"/>
</dbReference>
<gene>
    <name evidence="5" type="ORF">NB700_001793</name>
</gene>
<dbReference type="SMART" id="SM00470">
    <property type="entry name" value="ParB"/>
    <property type="match status" value="1"/>
</dbReference>
<keyword evidence="6" id="KW-1185">Reference proteome</keyword>
<dbReference type="InterPro" id="IPR041468">
    <property type="entry name" value="HTH_ParB/Spo0J"/>
</dbReference>
<dbReference type="InterPro" id="IPR022396">
    <property type="entry name" value="PRTRC_ParB"/>
</dbReference>
<dbReference type="Gene3D" id="1.10.10.2830">
    <property type="match status" value="1"/>
</dbReference>
<dbReference type="Gene3D" id="3.90.1530.30">
    <property type="match status" value="1"/>
</dbReference>
<dbReference type="SUPFAM" id="SSF109709">
    <property type="entry name" value="KorB DNA-binding domain-like"/>
    <property type="match status" value="1"/>
</dbReference>
<dbReference type="InterPro" id="IPR004437">
    <property type="entry name" value="ParB/RepB/Spo0J"/>
</dbReference>
<dbReference type="NCBIfam" id="TIGR00180">
    <property type="entry name" value="parB_part"/>
    <property type="match status" value="1"/>
</dbReference>
<keyword evidence="2" id="KW-0159">Chromosome partition</keyword>
<dbReference type="CDD" id="cd16396">
    <property type="entry name" value="Noc_N"/>
    <property type="match status" value="1"/>
</dbReference>
<dbReference type="InterPro" id="IPR036086">
    <property type="entry name" value="ParB/Sulfiredoxin_sf"/>
</dbReference>
<organism evidence="5 6">
    <name type="scientific">Xanthomonas sacchari</name>
    <dbReference type="NCBI Taxonomy" id="56458"/>
    <lineage>
        <taxon>Bacteria</taxon>
        <taxon>Pseudomonadati</taxon>
        <taxon>Pseudomonadota</taxon>
        <taxon>Gammaproteobacteria</taxon>
        <taxon>Lysobacterales</taxon>
        <taxon>Lysobacteraceae</taxon>
        <taxon>Xanthomonas</taxon>
    </lineage>
</organism>